<proteinExistence type="predicted"/>
<reference evidence="1 2" key="1">
    <citation type="submission" date="2018-02" db="EMBL/GenBank/DDBJ databases">
        <authorList>
            <person name="Cohen D.B."/>
            <person name="Kent A.D."/>
        </authorList>
    </citation>
    <scope>NUCLEOTIDE SEQUENCE [LARGE SCALE GENOMIC DNA]</scope>
    <source>
        <strain evidence="1 2">ULC007</strain>
    </source>
</reference>
<organism evidence="1 2">
    <name type="scientific">Phormidesmis priestleyi ULC007</name>
    <dbReference type="NCBI Taxonomy" id="1920490"/>
    <lineage>
        <taxon>Bacteria</taxon>
        <taxon>Bacillati</taxon>
        <taxon>Cyanobacteriota</taxon>
        <taxon>Cyanophyceae</taxon>
        <taxon>Leptolyngbyales</taxon>
        <taxon>Leptolyngbyaceae</taxon>
        <taxon>Phormidesmis</taxon>
    </lineage>
</organism>
<dbReference type="EMBL" id="PVWG01000006">
    <property type="protein sequence ID" value="PSB20422.1"/>
    <property type="molecule type" value="Genomic_DNA"/>
</dbReference>
<comment type="caution">
    <text evidence="1">The sequence shown here is derived from an EMBL/GenBank/DDBJ whole genome shotgun (WGS) entry which is preliminary data.</text>
</comment>
<dbReference type="AlphaFoldDB" id="A0A2T1DIX1"/>
<sequence>MTLNIFGAAVSQNLGNVSRRDLDLLSQKLTVLAETVNQFVNGSLTVNSATRKLLFLLCFLTVARGKQVQTGRKTVAKDSG</sequence>
<gene>
    <name evidence="1" type="ORF">C7B65_08275</name>
</gene>
<evidence type="ECO:0000313" key="2">
    <source>
        <dbReference type="Proteomes" id="UP000238634"/>
    </source>
</evidence>
<name>A0A2T1DIX1_9CYAN</name>
<protein>
    <submittedName>
        <fullName evidence="1">Uncharacterized protein</fullName>
    </submittedName>
</protein>
<accession>A0A2T1DIX1</accession>
<reference evidence="1 2" key="2">
    <citation type="submission" date="2018-03" db="EMBL/GenBank/DDBJ databases">
        <title>The ancient ancestry and fast evolution of plastids.</title>
        <authorList>
            <person name="Moore K.R."/>
            <person name="Magnabosco C."/>
            <person name="Momper L."/>
            <person name="Gold D.A."/>
            <person name="Bosak T."/>
            <person name="Fournier G.P."/>
        </authorList>
    </citation>
    <scope>NUCLEOTIDE SEQUENCE [LARGE SCALE GENOMIC DNA]</scope>
    <source>
        <strain evidence="1 2">ULC007</strain>
    </source>
</reference>
<dbReference type="STRING" id="1920490.GCA_001895925_04233"/>
<keyword evidence="2" id="KW-1185">Reference proteome</keyword>
<evidence type="ECO:0000313" key="1">
    <source>
        <dbReference type="EMBL" id="PSB20422.1"/>
    </source>
</evidence>
<dbReference type="Proteomes" id="UP000238634">
    <property type="component" value="Unassembled WGS sequence"/>
</dbReference>